<protein>
    <submittedName>
        <fullName evidence="1">DUF5053 domain-containing protein</fullName>
    </submittedName>
</protein>
<name>A0A9D2IL31_9BACT</name>
<reference evidence="1" key="1">
    <citation type="journal article" date="2021" name="PeerJ">
        <title>Extensive microbial diversity within the chicken gut microbiome revealed by metagenomics and culture.</title>
        <authorList>
            <person name="Gilroy R."/>
            <person name="Ravi A."/>
            <person name="Getino M."/>
            <person name="Pursley I."/>
            <person name="Horton D.L."/>
            <person name="Alikhan N.F."/>
            <person name="Baker D."/>
            <person name="Gharbi K."/>
            <person name="Hall N."/>
            <person name="Watson M."/>
            <person name="Adriaenssens E.M."/>
            <person name="Foster-Nyarko E."/>
            <person name="Jarju S."/>
            <person name="Secka A."/>
            <person name="Antonio M."/>
            <person name="Oren A."/>
            <person name="Chaudhuri R.R."/>
            <person name="La Ragione R."/>
            <person name="Hildebrand F."/>
            <person name="Pallen M.J."/>
        </authorList>
    </citation>
    <scope>NUCLEOTIDE SEQUENCE</scope>
    <source>
        <strain evidence="1">ChiHjej11B10-19426</strain>
    </source>
</reference>
<gene>
    <name evidence="1" type="ORF">H9816_04095</name>
</gene>
<evidence type="ECO:0000313" key="1">
    <source>
        <dbReference type="EMBL" id="HIZ15073.1"/>
    </source>
</evidence>
<comment type="caution">
    <text evidence="1">The sequence shown here is derived from an EMBL/GenBank/DDBJ whole genome shotgun (WGS) entry which is preliminary data.</text>
</comment>
<organism evidence="1 2">
    <name type="scientific">Candidatus Tidjanibacter faecipullorum</name>
    <dbReference type="NCBI Taxonomy" id="2838766"/>
    <lineage>
        <taxon>Bacteria</taxon>
        <taxon>Pseudomonadati</taxon>
        <taxon>Bacteroidota</taxon>
        <taxon>Bacteroidia</taxon>
        <taxon>Bacteroidales</taxon>
        <taxon>Rikenellaceae</taxon>
        <taxon>Tidjanibacter</taxon>
    </lineage>
</organism>
<dbReference type="Pfam" id="PF16476">
    <property type="entry name" value="DUF5053"/>
    <property type="match status" value="1"/>
</dbReference>
<dbReference type="InterPro" id="IPR032483">
    <property type="entry name" value="DUF5053"/>
</dbReference>
<dbReference type="AlphaFoldDB" id="A0A9D2IL31"/>
<proteinExistence type="predicted"/>
<dbReference type="EMBL" id="DXCC01000012">
    <property type="protein sequence ID" value="HIZ15073.1"/>
    <property type="molecule type" value="Genomic_DNA"/>
</dbReference>
<evidence type="ECO:0000313" key="2">
    <source>
        <dbReference type="Proteomes" id="UP000824014"/>
    </source>
</evidence>
<dbReference type="Proteomes" id="UP000824014">
    <property type="component" value="Unassembled WGS sequence"/>
</dbReference>
<reference evidence="1" key="2">
    <citation type="submission" date="2021-04" db="EMBL/GenBank/DDBJ databases">
        <authorList>
            <person name="Gilroy R."/>
        </authorList>
    </citation>
    <scope>NUCLEOTIDE SEQUENCE</scope>
    <source>
        <strain evidence="1">ChiHjej11B10-19426</strain>
    </source>
</reference>
<sequence length="78" mass="9051">MEKHTRLSTRQQLADIALDVTWAKIANRYFGKSASWIYSKLNETDGNPGGFTEEEKEQFRGALYDLADRIRRTADRLE</sequence>
<accession>A0A9D2IL31</accession>